<keyword evidence="4" id="KW-1185">Reference proteome</keyword>
<dbReference type="SUPFAM" id="SSF51735">
    <property type="entry name" value="NAD(P)-binding Rossmann-fold domains"/>
    <property type="match status" value="1"/>
</dbReference>
<evidence type="ECO:0000256" key="2">
    <source>
        <dbReference type="ARBA" id="ARBA00023002"/>
    </source>
</evidence>
<dbReference type="PANTHER" id="PTHR44169:SF6">
    <property type="entry name" value="NADPH-DEPENDENT 1-ACYLDIHYDROXYACETONE PHOSPHATE REDUCTASE"/>
    <property type="match status" value="1"/>
</dbReference>
<accession>A0ABV3JN25</accession>
<dbReference type="RefSeq" id="WP_364026690.1">
    <property type="nucleotide sequence ID" value="NZ_JBFATE010000016.1"/>
</dbReference>
<evidence type="ECO:0000313" key="4">
    <source>
        <dbReference type="Proteomes" id="UP001552527"/>
    </source>
</evidence>
<dbReference type="Proteomes" id="UP001552527">
    <property type="component" value="Unassembled WGS sequence"/>
</dbReference>
<name>A0ABV3JN25_9ACTN</name>
<dbReference type="Pfam" id="PF00106">
    <property type="entry name" value="adh_short"/>
    <property type="match status" value="1"/>
</dbReference>
<dbReference type="InterPro" id="IPR020904">
    <property type="entry name" value="Sc_DH/Rdtase_CS"/>
</dbReference>
<dbReference type="Gene3D" id="3.40.50.720">
    <property type="entry name" value="NAD(P)-binding Rossmann-like Domain"/>
    <property type="match status" value="1"/>
</dbReference>
<comment type="caution">
    <text evidence="3">The sequence shown here is derived from an EMBL/GenBank/DDBJ whole genome shotgun (WGS) entry which is preliminary data.</text>
</comment>
<keyword evidence="2" id="KW-0560">Oxidoreductase</keyword>
<evidence type="ECO:0000313" key="3">
    <source>
        <dbReference type="EMBL" id="MEV5249521.1"/>
    </source>
</evidence>
<organism evidence="3 4">
    <name type="scientific">Streptomyces werraensis</name>
    <dbReference type="NCBI Taxonomy" id="68284"/>
    <lineage>
        <taxon>Bacteria</taxon>
        <taxon>Bacillati</taxon>
        <taxon>Actinomycetota</taxon>
        <taxon>Actinomycetes</taxon>
        <taxon>Kitasatosporales</taxon>
        <taxon>Streptomycetaceae</taxon>
        <taxon>Streptomyces</taxon>
    </lineage>
</organism>
<proteinExistence type="inferred from homology"/>
<comment type="similarity">
    <text evidence="1">Belongs to the short-chain dehydrogenases/reductases (SDR) family.</text>
</comment>
<sequence length="248" mass="27014">MKTTGNTVFIAGATQGIGLALALRFQEAGNTVVIGGRRKEVLDRLAAEHGFTPVEIDVTRTDSVLTARDEVIASHPGVNVLVAMAGIMEAENVTTSEFLETAKRTVETNILGTVRLVSAFTEHLQAQPDSTIITVSSGLAHTPLRITPSYNGSKAFIHLFSETIRLQFAETSVRVVELCAPALRTELMPGGTQVEAFYPLADYIDDTWAILETEPEVTEVVIDRVRPLRLAEVENRYAETVEVLNSPH</sequence>
<dbReference type="PRINTS" id="PR00081">
    <property type="entry name" value="GDHRDH"/>
</dbReference>
<dbReference type="InterPro" id="IPR036291">
    <property type="entry name" value="NAD(P)-bd_dom_sf"/>
</dbReference>
<dbReference type="InterPro" id="IPR002347">
    <property type="entry name" value="SDR_fam"/>
</dbReference>
<protein>
    <submittedName>
        <fullName evidence="3">SDR family NAD(P)-dependent oxidoreductase</fullName>
    </submittedName>
</protein>
<reference evidence="3 4" key="1">
    <citation type="submission" date="2024-06" db="EMBL/GenBank/DDBJ databases">
        <title>The Natural Products Discovery Center: Release of the First 8490 Sequenced Strains for Exploring Actinobacteria Biosynthetic Diversity.</title>
        <authorList>
            <person name="Kalkreuter E."/>
            <person name="Kautsar S.A."/>
            <person name="Yang D."/>
            <person name="Bader C.D."/>
            <person name="Teijaro C.N."/>
            <person name="Fluegel L."/>
            <person name="Davis C.M."/>
            <person name="Simpson J.R."/>
            <person name="Lauterbach L."/>
            <person name="Steele A.D."/>
            <person name="Gui C."/>
            <person name="Meng S."/>
            <person name="Li G."/>
            <person name="Viehrig K."/>
            <person name="Ye F."/>
            <person name="Su P."/>
            <person name="Kiefer A.F."/>
            <person name="Nichols A."/>
            <person name="Cepeda A.J."/>
            <person name="Yan W."/>
            <person name="Fan B."/>
            <person name="Jiang Y."/>
            <person name="Adhikari A."/>
            <person name="Zheng C.-J."/>
            <person name="Schuster L."/>
            <person name="Cowan T.M."/>
            <person name="Smanski M.J."/>
            <person name="Chevrette M.G."/>
            <person name="De Carvalho L.P.S."/>
            <person name="Shen B."/>
        </authorList>
    </citation>
    <scope>NUCLEOTIDE SEQUENCE [LARGE SCALE GENOMIC DNA]</scope>
    <source>
        <strain evidence="3 4">NPDC052768</strain>
    </source>
</reference>
<evidence type="ECO:0000256" key="1">
    <source>
        <dbReference type="ARBA" id="ARBA00006484"/>
    </source>
</evidence>
<dbReference type="PANTHER" id="PTHR44169">
    <property type="entry name" value="NADPH-DEPENDENT 1-ACYLDIHYDROXYACETONE PHOSPHATE REDUCTASE"/>
    <property type="match status" value="1"/>
</dbReference>
<dbReference type="EMBL" id="JBFATE010000016">
    <property type="protein sequence ID" value="MEV5249521.1"/>
    <property type="molecule type" value="Genomic_DNA"/>
</dbReference>
<gene>
    <name evidence="3" type="ORF">AB0K95_30270</name>
</gene>
<dbReference type="PROSITE" id="PS00061">
    <property type="entry name" value="ADH_SHORT"/>
    <property type="match status" value="1"/>
</dbReference>